<sequence length="139" mass="16546">MIGSKANVQISFADLTHNLDQTLHRPNNQLLQVHQEDEQQYSRSEWNRISNPLEQWNLLKHHFLWNHHRKHQVRQPHPMLDKQIGIFSLYDLINASRFPNRFGHFICGIWRRWGKPLSLGVQEISTDLAVPCNQLERCH</sequence>
<proteinExistence type="predicted"/>
<evidence type="ECO:0000313" key="1">
    <source>
        <dbReference type="EMBL" id="OPH52199.1"/>
    </source>
</evidence>
<dbReference type="Proteomes" id="UP000190626">
    <property type="component" value="Unassembled WGS sequence"/>
</dbReference>
<evidence type="ECO:0000313" key="2">
    <source>
        <dbReference type="Proteomes" id="UP000190626"/>
    </source>
</evidence>
<keyword evidence="2" id="KW-1185">Reference proteome</keyword>
<dbReference type="EMBL" id="MBTG01000026">
    <property type="protein sequence ID" value="OPH52199.1"/>
    <property type="molecule type" value="Genomic_DNA"/>
</dbReference>
<organism evidence="1 2">
    <name type="scientific">Paenibacillus ferrarius</name>
    <dbReference type="NCBI Taxonomy" id="1469647"/>
    <lineage>
        <taxon>Bacteria</taxon>
        <taxon>Bacillati</taxon>
        <taxon>Bacillota</taxon>
        <taxon>Bacilli</taxon>
        <taxon>Bacillales</taxon>
        <taxon>Paenibacillaceae</taxon>
        <taxon>Paenibacillus</taxon>
    </lineage>
</organism>
<dbReference type="AlphaFoldDB" id="A0A1V4HE09"/>
<protein>
    <submittedName>
        <fullName evidence="1">Uncharacterized protein</fullName>
    </submittedName>
</protein>
<gene>
    <name evidence="1" type="ORF">BC351_33245</name>
</gene>
<name>A0A1V4HE09_9BACL</name>
<reference evidence="2" key="1">
    <citation type="submission" date="2016-07" db="EMBL/GenBank/DDBJ databases">
        <authorList>
            <person name="Florea S."/>
            <person name="Webb J.S."/>
            <person name="Jaromczyk J."/>
            <person name="Schardl C.L."/>
        </authorList>
    </citation>
    <scope>NUCLEOTIDE SEQUENCE [LARGE SCALE GENOMIC DNA]</scope>
    <source>
        <strain evidence="2">CY1</strain>
    </source>
</reference>
<accession>A0A1V4HE09</accession>
<comment type="caution">
    <text evidence="1">The sequence shown here is derived from an EMBL/GenBank/DDBJ whole genome shotgun (WGS) entry which is preliminary data.</text>
</comment>